<dbReference type="Gene3D" id="3.40.50.300">
    <property type="entry name" value="P-loop containing nucleotide triphosphate hydrolases"/>
    <property type="match status" value="1"/>
</dbReference>
<dbReference type="SUPFAM" id="SSF52540">
    <property type="entry name" value="P-loop containing nucleoside triphosphate hydrolases"/>
    <property type="match status" value="1"/>
</dbReference>
<dbReference type="Proteomes" id="UP000485367">
    <property type="component" value="Unassembled WGS sequence"/>
</dbReference>
<dbReference type="GO" id="GO:0005524">
    <property type="term" value="F:ATP binding"/>
    <property type="evidence" value="ECO:0007669"/>
    <property type="project" value="UniProtKB-KW"/>
</dbReference>
<gene>
    <name evidence="6" type="primary">epsE</name>
    <name evidence="6" type="ORF">BWY43_00416</name>
</gene>
<protein>
    <submittedName>
        <fullName evidence="6">Type II secretion system protein E</fullName>
    </submittedName>
</protein>
<dbReference type="CDD" id="cd01129">
    <property type="entry name" value="PulE-GspE-like"/>
    <property type="match status" value="1"/>
</dbReference>
<evidence type="ECO:0000313" key="6">
    <source>
        <dbReference type="EMBL" id="OQA52627.1"/>
    </source>
</evidence>
<accession>A0A1V5SDR5</accession>
<dbReference type="InterPro" id="IPR027417">
    <property type="entry name" value="P-loop_NTPase"/>
</dbReference>
<feature type="compositionally biased region" description="Polar residues" evidence="4">
    <location>
        <begin position="285"/>
        <end position="302"/>
    </location>
</feature>
<evidence type="ECO:0000256" key="3">
    <source>
        <dbReference type="ARBA" id="ARBA00022840"/>
    </source>
</evidence>
<feature type="compositionally biased region" description="Basic and acidic residues" evidence="4">
    <location>
        <begin position="324"/>
        <end position="336"/>
    </location>
</feature>
<proteinExistence type="inferred from homology"/>
<dbReference type="InterPro" id="IPR037257">
    <property type="entry name" value="T2SS_E_N_sf"/>
</dbReference>
<dbReference type="Pfam" id="PF05157">
    <property type="entry name" value="MshEN"/>
    <property type="match status" value="1"/>
</dbReference>
<dbReference type="Gene3D" id="3.30.450.90">
    <property type="match status" value="1"/>
</dbReference>
<dbReference type="GO" id="GO:0016887">
    <property type="term" value="F:ATP hydrolysis activity"/>
    <property type="evidence" value="ECO:0007669"/>
    <property type="project" value="TreeGrafter"/>
</dbReference>
<feature type="region of interest" description="Disordered" evidence="4">
    <location>
        <begin position="268"/>
        <end position="336"/>
    </location>
</feature>
<dbReference type="SMART" id="SM00382">
    <property type="entry name" value="AAA"/>
    <property type="match status" value="1"/>
</dbReference>
<keyword evidence="3" id="KW-0067">ATP-binding</keyword>
<sequence>MFEKETKTKQNDSCLFGFIDLLSENGLIKNEDKSLLKERNRTCEDLFDYLSNMGVLEEKRLTELYAKAKGLPYVDIKSIDAQAYSLIDQKLAKDYSFIPFSISEKTKNLQIAIADYRKISKISKKYLAVLERKIGYKIELFVTDRSALKNIQLLIQSDSKFPLINLESIFIDEAVLKKIPVDLAQKYKIIIFRQKSEKEYDVAISQSPDFKIMAMLEEMQKKSGIKFNIYTAAENQLNDIIESYKIKEKAQEERDQVQLQERAQAKVSLSDSDELSSAGKDEFLSQASNSDEISTKEAQSAENKAVDERQKDSLILDSSGLDENGEKKENDYSLESKLENPDLSNIIGSEKSSVELINKLATQGSIPSLLASIMALAIEKQSSDIHIEPFEKNTRLRFRVDGVLFDIAQLPSTLQPQIVARVKILSKLKLDEQRVPQDGRFDAKLGDELVDIRVSTLPTVFGEKVVMRLLSKTKKLEDLTDLGIEGQNYDRIIEAISKPYGVILATGPTGSGKSTTLYSIFNRLNKSEVNIITLEDPVEYEIAGINQVQVKPQIGFGFAEGLRSVLRQDPNIIMVGEIRDGETAELVVQAALTGHLVFSTLHTNDASSALPRMYNLGVEPFLLTSAINAVVAQRLVRRLCSKCKKEVNLPQSVSFQVKKELEKLNLNTPIKFYKGDGCPNCTDGFKGRLGIYEVLKMSREIEDLILDKKSAQDIFTQASKEGMITMKQDGLIKAIKGLTTVDEVFRVTREQNEEG</sequence>
<dbReference type="AlphaFoldDB" id="A0A1V5SDR5"/>
<evidence type="ECO:0000256" key="4">
    <source>
        <dbReference type="SAM" id="MobiDB-lite"/>
    </source>
</evidence>
<evidence type="ECO:0000256" key="1">
    <source>
        <dbReference type="ARBA" id="ARBA00006611"/>
    </source>
</evidence>
<organism evidence="6">
    <name type="scientific">candidate division WS2 bacterium ADurb.Bin280</name>
    <dbReference type="NCBI Taxonomy" id="1852829"/>
    <lineage>
        <taxon>Bacteria</taxon>
        <taxon>candidate division WS2</taxon>
    </lineage>
</organism>
<feature type="compositionally biased region" description="Basic and acidic residues" evidence="4">
    <location>
        <begin position="304"/>
        <end position="314"/>
    </location>
</feature>
<evidence type="ECO:0000259" key="5">
    <source>
        <dbReference type="SMART" id="SM00382"/>
    </source>
</evidence>
<dbReference type="SUPFAM" id="SSF160246">
    <property type="entry name" value="EspE N-terminal domain-like"/>
    <property type="match status" value="1"/>
</dbReference>
<comment type="caution">
    <text evidence="6">The sequence shown here is derived from an EMBL/GenBank/DDBJ whole genome shotgun (WGS) entry which is preliminary data.</text>
</comment>
<name>A0A1V5SDR5_9BACT</name>
<keyword evidence="2" id="KW-0547">Nucleotide-binding</keyword>
<comment type="similarity">
    <text evidence="1">Belongs to the GSP E family.</text>
</comment>
<dbReference type="GO" id="GO:0005886">
    <property type="term" value="C:plasma membrane"/>
    <property type="evidence" value="ECO:0007669"/>
    <property type="project" value="TreeGrafter"/>
</dbReference>
<dbReference type="InterPro" id="IPR003593">
    <property type="entry name" value="AAA+_ATPase"/>
</dbReference>
<dbReference type="PANTHER" id="PTHR30258">
    <property type="entry name" value="TYPE II SECRETION SYSTEM PROTEIN GSPE-RELATED"/>
    <property type="match status" value="1"/>
</dbReference>
<dbReference type="FunFam" id="3.40.50.300:FF:000398">
    <property type="entry name" value="Type IV pilus assembly ATPase PilB"/>
    <property type="match status" value="1"/>
</dbReference>
<dbReference type="EMBL" id="MWBO01000026">
    <property type="protein sequence ID" value="OQA52627.1"/>
    <property type="molecule type" value="Genomic_DNA"/>
</dbReference>
<dbReference type="Pfam" id="PF00437">
    <property type="entry name" value="T2SSE"/>
    <property type="match status" value="1"/>
</dbReference>
<dbReference type="InterPro" id="IPR007831">
    <property type="entry name" value="T2SS_GspE_N"/>
</dbReference>
<dbReference type="PANTHER" id="PTHR30258:SF1">
    <property type="entry name" value="PROTEIN TRANSPORT PROTEIN HOFB HOMOLOG"/>
    <property type="match status" value="1"/>
</dbReference>
<feature type="domain" description="AAA+ ATPase" evidence="5">
    <location>
        <begin position="499"/>
        <end position="641"/>
    </location>
</feature>
<dbReference type="InterPro" id="IPR001482">
    <property type="entry name" value="T2SS/T4SS_dom"/>
</dbReference>
<evidence type="ECO:0000256" key="2">
    <source>
        <dbReference type="ARBA" id="ARBA00022741"/>
    </source>
</evidence>
<reference evidence="6" key="1">
    <citation type="submission" date="2017-02" db="EMBL/GenBank/DDBJ databases">
        <title>Delving into the versatile metabolic prowess of the omnipresent phylum Bacteroidetes.</title>
        <authorList>
            <person name="Nobu M.K."/>
            <person name="Mei R."/>
            <person name="Narihiro T."/>
            <person name="Kuroda K."/>
            <person name="Liu W.-T."/>
        </authorList>
    </citation>
    <scope>NUCLEOTIDE SEQUENCE</scope>
    <source>
        <strain evidence="6">ADurb.Bin280</strain>
    </source>
</reference>